<organism evidence="1">
    <name type="scientific">Arundo donax</name>
    <name type="common">Giant reed</name>
    <name type="synonym">Donax arundinaceus</name>
    <dbReference type="NCBI Taxonomy" id="35708"/>
    <lineage>
        <taxon>Eukaryota</taxon>
        <taxon>Viridiplantae</taxon>
        <taxon>Streptophyta</taxon>
        <taxon>Embryophyta</taxon>
        <taxon>Tracheophyta</taxon>
        <taxon>Spermatophyta</taxon>
        <taxon>Magnoliopsida</taxon>
        <taxon>Liliopsida</taxon>
        <taxon>Poales</taxon>
        <taxon>Poaceae</taxon>
        <taxon>PACMAD clade</taxon>
        <taxon>Arundinoideae</taxon>
        <taxon>Arundineae</taxon>
        <taxon>Arundo</taxon>
    </lineage>
</organism>
<protein>
    <submittedName>
        <fullName evidence="1">Uncharacterized protein</fullName>
    </submittedName>
</protein>
<sequence>MECHLLAGVVAGHSACDMFRLAFRSPCPQCSNSKSEMSTVAT</sequence>
<dbReference type="EMBL" id="GBRH01165965">
    <property type="protein sequence ID" value="JAE31931.1"/>
    <property type="molecule type" value="Transcribed_RNA"/>
</dbReference>
<reference evidence="1" key="2">
    <citation type="journal article" date="2015" name="Data Brief">
        <title>Shoot transcriptome of the giant reed, Arundo donax.</title>
        <authorList>
            <person name="Barrero R.A."/>
            <person name="Guerrero F.D."/>
            <person name="Moolhuijzen P."/>
            <person name="Goolsby J.A."/>
            <person name="Tidwell J."/>
            <person name="Bellgard S.E."/>
            <person name="Bellgard M.I."/>
        </authorList>
    </citation>
    <scope>NUCLEOTIDE SEQUENCE</scope>
    <source>
        <tissue evidence="1">Shoot tissue taken approximately 20 cm above the soil surface</tissue>
    </source>
</reference>
<name>A0A0A9HAQ9_ARUDO</name>
<accession>A0A0A9HAQ9</accession>
<dbReference type="AlphaFoldDB" id="A0A0A9HAQ9"/>
<proteinExistence type="predicted"/>
<evidence type="ECO:0000313" key="1">
    <source>
        <dbReference type="EMBL" id="JAE31931.1"/>
    </source>
</evidence>
<reference evidence="1" key="1">
    <citation type="submission" date="2014-09" db="EMBL/GenBank/DDBJ databases">
        <authorList>
            <person name="Magalhaes I.L.F."/>
            <person name="Oliveira U."/>
            <person name="Santos F.R."/>
            <person name="Vidigal T.H.D.A."/>
            <person name="Brescovit A.D."/>
            <person name="Santos A.J."/>
        </authorList>
    </citation>
    <scope>NUCLEOTIDE SEQUENCE</scope>
    <source>
        <tissue evidence="1">Shoot tissue taken approximately 20 cm above the soil surface</tissue>
    </source>
</reference>